<feature type="region of interest" description="Disordered" evidence="2">
    <location>
        <begin position="436"/>
        <end position="477"/>
    </location>
</feature>
<reference evidence="5" key="1">
    <citation type="journal article" date="2019" name="Int. J. Syst. Evol. Microbiol.">
        <title>The Global Catalogue of Microorganisms (GCM) 10K type strain sequencing project: providing services to taxonomists for standard genome sequencing and annotation.</title>
        <authorList>
            <consortium name="The Broad Institute Genomics Platform"/>
            <consortium name="The Broad Institute Genome Sequencing Center for Infectious Disease"/>
            <person name="Wu L."/>
            <person name="Ma J."/>
        </authorList>
    </citation>
    <scope>NUCLEOTIDE SEQUENCE [LARGE SCALE GENOMIC DNA]</scope>
    <source>
        <strain evidence="5">JCM 15478</strain>
    </source>
</reference>
<dbReference type="PANTHER" id="PTHR12993:SF26">
    <property type="entry name" value="1D-MYO-INOSITOL 2-ACETAMIDO-2-DEOXY-ALPHA-D-GLUCOPYRANOSIDE DEACETYLASE"/>
    <property type="match status" value="1"/>
</dbReference>
<comment type="caution">
    <text evidence="4">The sequence shown here is derived from an EMBL/GenBank/DDBJ whole genome shotgun (WGS) entry which is preliminary data.</text>
</comment>
<dbReference type="Pfam" id="PF06452">
    <property type="entry name" value="CBM9_1"/>
    <property type="match status" value="1"/>
</dbReference>
<dbReference type="InterPro" id="IPR024078">
    <property type="entry name" value="LmbE-like_dom_sf"/>
</dbReference>
<evidence type="ECO:0000259" key="3">
    <source>
        <dbReference type="Pfam" id="PF06452"/>
    </source>
</evidence>
<evidence type="ECO:0000313" key="4">
    <source>
        <dbReference type="EMBL" id="GAA2096433.1"/>
    </source>
</evidence>
<keyword evidence="5" id="KW-1185">Reference proteome</keyword>
<dbReference type="SUPFAM" id="SSF102588">
    <property type="entry name" value="LmbE-like"/>
    <property type="match status" value="1"/>
</dbReference>
<dbReference type="Proteomes" id="UP001500016">
    <property type="component" value="Unassembled WGS sequence"/>
</dbReference>
<feature type="domain" description="Carbohydrate-binding" evidence="3">
    <location>
        <begin position="341"/>
        <end position="552"/>
    </location>
</feature>
<feature type="region of interest" description="Disordered" evidence="2">
    <location>
        <begin position="318"/>
        <end position="348"/>
    </location>
</feature>
<sequence length="556" mass="60247">MLAAVAPAPAPAPTPDGERAGDAADTDVLFLGAHPDDEYQSLAAFGQWRQRDGLRTAVATVTRGEGGGNAVGPQEGRALGLIREREERAAVARAGITDVRYFGRPDSWYTLSAPLVDRLWGHAGTLARAVRLVRATRPETVVTMEPRPFDNHGAHQEAARLAVEAFRLAGDPRAFPGQLAEEGLGLWRPRTLLAQHWLYDGPVGPRCERGERRDPRTGLPVTGVWTGAWARRGPDGGRTTWAQVERDAARTYRTQGFGALAPVVRTPRERLPCDWFTVLARDGAPVRAEVRPQGGLRPLYREFRDWAAREGMPWLANGAQPRYPAPPSAALPRAAREPRTDGRAGTGEYAGAPRLRLVHWQGSGRCRGARDCAGTVRAVRHGGTLHVLFEVADDKRGAALARSDCKRHWRTDAVEIALDPRGTADDTASTLKLGVLPFTSGHPQGSGDPGHPGGSGPCAARDADHRQGPARTTAPGVRVASRVSVPYRGYTVEVRIPLPTLPAAVDPDRMRANFLLYDSDTRDRTGQTRLAWSAFGSAQADPYVWGRVRLAGRPAR</sequence>
<gene>
    <name evidence="4" type="ORF">GCM10009801_66000</name>
</gene>
<dbReference type="EMBL" id="BAAAPE010000016">
    <property type="protein sequence ID" value="GAA2096433.1"/>
    <property type="molecule type" value="Genomic_DNA"/>
</dbReference>
<dbReference type="Gene3D" id="2.60.40.1190">
    <property type="match status" value="1"/>
</dbReference>
<dbReference type="Gene3D" id="3.40.50.10320">
    <property type="entry name" value="LmbE-like"/>
    <property type="match status" value="1"/>
</dbReference>
<protein>
    <recommendedName>
        <fullName evidence="3">Carbohydrate-binding domain-containing protein</fullName>
    </recommendedName>
</protein>
<feature type="region of interest" description="Disordered" evidence="2">
    <location>
        <begin position="1"/>
        <end position="22"/>
    </location>
</feature>
<accession>A0ABP5IAU1</accession>
<evidence type="ECO:0000256" key="2">
    <source>
        <dbReference type="SAM" id="MobiDB-lite"/>
    </source>
</evidence>
<keyword evidence="1" id="KW-0862">Zinc</keyword>
<dbReference type="Pfam" id="PF02585">
    <property type="entry name" value="PIG-L"/>
    <property type="match status" value="1"/>
</dbReference>
<evidence type="ECO:0000313" key="5">
    <source>
        <dbReference type="Proteomes" id="UP001500016"/>
    </source>
</evidence>
<dbReference type="InterPro" id="IPR003737">
    <property type="entry name" value="GlcNAc_PI_deacetylase-related"/>
</dbReference>
<organism evidence="4 5">
    <name type="scientific">Streptomyces albiaxialis</name>
    <dbReference type="NCBI Taxonomy" id="329523"/>
    <lineage>
        <taxon>Bacteria</taxon>
        <taxon>Bacillati</taxon>
        <taxon>Actinomycetota</taxon>
        <taxon>Actinomycetes</taxon>
        <taxon>Kitasatosporales</taxon>
        <taxon>Streptomycetaceae</taxon>
        <taxon>Streptomyces</taxon>
    </lineage>
</organism>
<dbReference type="PANTHER" id="PTHR12993">
    <property type="entry name" value="N-ACETYLGLUCOSAMINYL-PHOSPHATIDYLINOSITOL DE-N-ACETYLASE-RELATED"/>
    <property type="match status" value="1"/>
</dbReference>
<dbReference type="SUPFAM" id="SSF49344">
    <property type="entry name" value="CBD9-like"/>
    <property type="match status" value="1"/>
</dbReference>
<dbReference type="RefSeq" id="WP_344533483.1">
    <property type="nucleotide sequence ID" value="NZ_BAAAPE010000016.1"/>
</dbReference>
<dbReference type="InterPro" id="IPR010502">
    <property type="entry name" value="Carb-bd_dom_fam9"/>
</dbReference>
<proteinExistence type="predicted"/>
<evidence type="ECO:0000256" key="1">
    <source>
        <dbReference type="ARBA" id="ARBA00022833"/>
    </source>
</evidence>
<feature type="compositionally biased region" description="Gly residues" evidence="2">
    <location>
        <begin position="447"/>
        <end position="456"/>
    </location>
</feature>
<name>A0ABP5IAU1_9ACTN</name>